<dbReference type="PANTHER" id="PTHR31579:SF42">
    <property type="entry name" value="DUF506 FAMILY PROTEIN (DUF506)"/>
    <property type="match status" value="1"/>
</dbReference>
<reference evidence="1" key="2">
    <citation type="submission" date="2021-12" db="EMBL/GenBank/DDBJ databases">
        <title>Resequencing data analysis of finger millet.</title>
        <authorList>
            <person name="Hatakeyama M."/>
            <person name="Aluri S."/>
            <person name="Balachadran M.T."/>
            <person name="Sivarajan S.R."/>
            <person name="Poveda L."/>
            <person name="Shimizu-Inatsugi R."/>
            <person name="Schlapbach R."/>
            <person name="Sreeman S.M."/>
            <person name="Shimizu K.K."/>
        </authorList>
    </citation>
    <scope>NUCLEOTIDE SEQUENCE</scope>
</reference>
<evidence type="ECO:0000313" key="1">
    <source>
        <dbReference type="EMBL" id="GJM86666.1"/>
    </source>
</evidence>
<keyword evidence="2" id="KW-1185">Reference proteome</keyword>
<gene>
    <name evidence="1" type="primary">ga02546</name>
    <name evidence="1" type="ORF">PR202_ga02546</name>
</gene>
<proteinExistence type="predicted"/>
<evidence type="ECO:0000313" key="2">
    <source>
        <dbReference type="Proteomes" id="UP001054889"/>
    </source>
</evidence>
<comment type="caution">
    <text evidence="1">The sequence shown here is derived from an EMBL/GenBank/DDBJ whole genome shotgun (WGS) entry which is preliminary data.</text>
</comment>
<dbReference type="EMBL" id="BQKI01000001">
    <property type="protein sequence ID" value="GJM86666.1"/>
    <property type="molecule type" value="Genomic_DNA"/>
</dbReference>
<protein>
    <submittedName>
        <fullName evidence="1">Uncharacterized protein</fullName>
    </submittedName>
</protein>
<sequence>MVTVEPPPAAYKKATAMLDEAARARLRGLFMSGSPAPPGRADADDDLVDLVDQFYNGYDQQCMDGGVVVAKDGRAPRSSEWKVKLREILADAAANDVAAAGIRAEVERVVRDAAVDKAGGGVGVRRRLVERLQCRALQIVWEKSGSVPAPGAHEYVDVTTTGSSSTHRYIVEVNVASEFDIARPSAAYRALLRSLPAVLVATPDAFGLAPGAVEAGADAAAFDAATVRIAVRRLQISHALAGEAATSVTADALEVSVVDGPLESFGAAPGLQLTDMLPIPRALHRLHPRRRLTESECLRSWGRPSTSRARGGAGCPGQFLQERARFRELPACKACIAAAANDPYVLCPPPRLRKDKEDTTETNCGIRTMAPLQATSSADGLEIAVVEAHLSGLWSGVCSQGPARGAARPGSPMSFLFLLAYLQDTRDADSRSRRIKWLVLHPFGTECFNS</sequence>
<dbReference type="InterPro" id="IPR006502">
    <property type="entry name" value="PDDEXK-like"/>
</dbReference>
<name>A0AAV5BL19_ELECO</name>
<dbReference type="PANTHER" id="PTHR31579">
    <property type="entry name" value="OS03G0796600 PROTEIN"/>
    <property type="match status" value="1"/>
</dbReference>
<dbReference type="Proteomes" id="UP001054889">
    <property type="component" value="Unassembled WGS sequence"/>
</dbReference>
<dbReference type="AlphaFoldDB" id="A0AAV5BL19"/>
<organism evidence="1 2">
    <name type="scientific">Eleusine coracana subsp. coracana</name>
    <dbReference type="NCBI Taxonomy" id="191504"/>
    <lineage>
        <taxon>Eukaryota</taxon>
        <taxon>Viridiplantae</taxon>
        <taxon>Streptophyta</taxon>
        <taxon>Embryophyta</taxon>
        <taxon>Tracheophyta</taxon>
        <taxon>Spermatophyta</taxon>
        <taxon>Magnoliopsida</taxon>
        <taxon>Liliopsida</taxon>
        <taxon>Poales</taxon>
        <taxon>Poaceae</taxon>
        <taxon>PACMAD clade</taxon>
        <taxon>Chloridoideae</taxon>
        <taxon>Cynodonteae</taxon>
        <taxon>Eleusininae</taxon>
        <taxon>Eleusine</taxon>
    </lineage>
</organism>
<reference evidence="1" key="1">
    <citation type="journal article" date="2018" name="DNA Res.">
        <title>Multiple hybrid de novo genome assembly of finger millet, an orphan allotetraploid crop.</title>
        <authorList>
            <person name="Hatakeyama M."/>
            <person name="Aluri S."/>
            <person name="Balachadran M.T."/>
            <person name="Sivarajan S.R."/>
            <person name="Patrignani A."/>
            <person name="Gruter S."/>
            <person name="Poveda L."/>
            <person name="Shimizu-Inatsugi R."/>
            <person name="Baeten J."/>
            <person name="Francoijs K.J."/>
            <person name="Nataraja K.N."/>
            <person name="Reddy Y.A.N."/>
            <person name="Phadnis S."/>
            <person name="Ravikumar R.L."/>
            <person name="Schlapbach R."/>
            <person name="Sreeman S.M."/>
            <person name="Shimizu K.K."/>
        </authorList>
    </citation>
    <scope>NUCLEOTIDE SEQUENCE</scope>
</reference>
<dbReference type="Pfam" id="PF04720">
    <property type="entry name" value="PDDEXK_6"/>
    <property type="match status" value="1"/>
</dbReference>
<accession>A0AAV5BL19</accession>